<gene>
    <name evidence="2" type="ORF">BBK14_01995</name>
</gene>
<dbReference type="Proteomes" id="UP000179769">
    <property type="component" value="Unassembled WGS sequence"/>
</dbReference>
<reference evidence="3" key="1">
    <citation type="submission" date="2016-07" db="EMBL/GenBank/DDBJ databases">
        <title>Frankia sp. NRRL B-16219 Genome sequencing.</title>
        <authorList>
            <person name="Ghodhbane-Gtari F."/>
            <person name="Swanson E."/>
            <person name="Gueddou A."/>
            <person name="Louati M."/>
            <person name="Nouioui I."/>
            <person name="Hezbri K."/>
            <person name="Abebe-Akele F."/>
            <person name="Simpson S."/>
            <person name="Morris K."/>
            <person name="Thomas K."/>
            <person name="Gtari M."/>
            <person name="Tisa L.S."/>
        </authorList>
    </citation>
    <scope>NUCLEOTIDE SEQUENCE [LARGE SCALE GENOMIC DNA]</scope>
    <source>
        <strain evidence="3">NRRL B-16219</strain>
    </source>
</reference>
<dbReference type="EMBL" id="MAXA01000002">
    <property type="protein sequence ID" value="OHV46643.1"/>
    <property type="molecule type" value="Genomic_DNA"/>
</dbReference>
<dbReference type="AlphaFoldDB" id="A0A1S1RIT5"/>
<comment type="caution">
    <text evidence="2">The sequence shown here is derived from an EMBL/GenBank/DDBJ whole genome shotgun (WGS) entry which is preliminary data.</text>
</comment>
<sequence length="112" mass="12943">MLPLRELVLMDEDVRRRLRDLRAYRWRTGIASHPPRCDADGVELLWALTEDPKDPKWIPLIATPRPGGAVGIYRDGGARIARVNPPRDHPGGRWETHFADCSDPERYRRPRP</sequence>
<feature type="compositionally biased region" description="Basic and acidic residues" evidence="1">
    <location>
        <begin position="85"/>
        <end position="112"/>
    </location>
</feature>
<keyword evidence="3" id="KW-1185">Reference proteome</keyword>
<name>A0A1S1RIT5_9ACTN</name>
<feature type="region of interest" description="Disordered" evidence="1">
    <location>
        <begin position="83"/>
        <end position="112"/>
    </location>
</feature>
<evidence type="ECO:0000313" key="3">
    <source>
        <dbReference type="Proteomes" id="UP000179769"/>
    </source>
</evidence>
<proteinExistence type="predicted"/>
<evidence type="ECO:0000313" key="2">
    <source>
        <dbReference type="EMBL" id="OHV46643.1"/>
    </source>
</evidence>
<evidence type="ECO:0000256" key="1">
    <source>
        <dbReference type="SAM" id="MobiDB-lite"/>
    </source>
</evidence>
<dbReference type="OrthoDB" id="9915986at2"/>
<organism evidence="2 3">
    <name type="scientific">Parafrankia soli</name>
    <dbReference type="NCBI Taxonomy" id="2599596"/>
    <lineage>
        <taxon>Bacteria</taxon>
        <taxon>Bacillati</taxon>
        <taxon>Actinomycetota</taxon>
        <taxon>Actinomycetes</taxon>
        <taxon>Frankiales</taxon>
        <taxon>Frankiaceae</taxon>
        <taxon>Parafrankia</taxon>
    </lineage>
</organism>
<accession>A0A1S1RIT5</accession>
<protein>
    <submittedName>
        <fullName evidence="2">Uncharacterized protein</fullName>
    </submittedName>
</protein>